<proteinExistence type="predicted"/>
<organism evidence="2 3">
    <name type="scientific">Heracleum sosnowskyi</name>
    <dbReference type="NCBI Taxonomy" id="360622"/>
    <lineage>
        <taxon>Eukaryota</taxon>
        <taxon>Viridiplantae</taxon>
        <taxon>Streptophyta</taxon>
        <taxon>Embryophyta</taxon>
        <taxon>Tracheophyta</taxon>
        <taxon>Spermatophyta</taxon>
        <taxon>Magnoliopsida</taxon>
        <taxon>eudicotyledons</taxon>
        <taxon>Gunneridae</taxon>
        <taxon>Pentapetalae</taxon>
        <taxon>asterids</taxon>
        <taxon>campanulids</taxon>
        <taxon>Apiales</taxon>
        <taxon>Apiaceae</taxon>
        <taxon>Apioideae</taxon>
        <taxon>apioid superclade</taxon>
        <taxon>Tordylieae</taxon>
        <taxon>Tordyliinae</taxon>
        <taxon>Heracleum</taxon>
    </lineage>
</organism>
<comment type="caution">
    <text evidence="2">The sequence shown here is derived from an EMBL/GenBank/DDBJ whole genome shotgun (WGS) entry which is preliminary data.</text>
</comment>
<dbReference type="GO" id="GO:0080188">
    <property type="term" value="P:gene silencing by siRNA-directed DNA methylation"/>
    <property type="evidence" value="ECO:0007669"/>
    <property type="project" value="InterPro"/>
</dbReference>
<dbReference type="EMBL" id="JAUIZM010000002">
    <property type="protein sequence ID" value="KAK1398587.1"/>
    <property type="molecule type" value="Genomic_DNA"/>
</dbReference>
<dbReference type="InterPro" id="IPR005379">
    <property type="entry name" value="FDM1-5/IDN2_XH"/>
</dbReference>
<dbReference type="Pfam" id="PF03469">
    <property type="entry name" value="XH"/>
    <property type="match status" value="1"/>
</dbReference>
<reference evidence="2" key="2">
    <citation type="submission" date="2023-05" db="EMBL/GenBank/DDBJ databases">
        <authorList>
            <person name="Schelkunov M.I."/>
        </authorList>
    </citation>
    <scope>NUCLEOTIDE SEQUENCE</scope>
    <source>
        <strain evidence="2">Hsosn_3</strain>
        <tissue evidence="2">Leaf</tissue>
    </source>
</reference>
<name>A0AAD8J6F0_9APIA</name>
<accession>A0AAD8J6F0</accession>
<reference evidence="2" key="1">
    <citation type="submission" date="2023-02" db="EMBL/GenBank/DDBJ databases">
        <title>Genome of toxic invasive species Heracleum sosnowskyi carries increased number of genes despite the absence of recent whole-genome duplications.</title>
        <authorList>
            <person name="Schelkunov M."/>
            <person name="Shtratnikova V."/>
            <person name="Makarenko M."/>
            <person name="Klepikova A."/>
            <person name="Omelchenko D."/>
            <person name="Novikova G."/>
            <person name="Obukhova E."/>
            <person name="Bogdanov V."/>
            <person name="Penin A."/>
            <person name="Logacheva M."/>
        </authorList>
    </citation>
    <scope>NUCLEOTIDE SEQUENCE</scope>
    <source>
        <strain evidence="2">Hsosn_3</strain>
        <tissue evidence="2">Leaf</tissue>
    </source>
</reference>
<dbReference type="InterPro" id="IPR045177">
    <property type="entry name" value="FDM1-5/IDN2"/>
</dbReference>
<evidence type="ECO:0000259" key="1">
    <source>
        <dbReference type="Pfam" id="PF03469"/>
    </source>
</evidence>
<dbReference type="AlphaFoldDB" id="A0AAD8J6F0"/>
<sequence>MPLLNASIGIKRMGELDYQLITASVETKYPDASEAVIQVKVRDFISLVEKKIRDPNWYPFKMIDFDIEYKVIIDEQDDFIKDIKNELGNEAYDAVVMAITEMMDYNFSGRNPVPELWNFRNKRRATLVECVKFLPSIWKEMKTNKGE</sequence>
<keyword evidence="3" id="KW-1185">Reference proteome</keyword>
<gene>
    <name evidence="2" type="ORF">POM88_008450</name>
</gene>
<evidence type="ECO:0000313" key="3">
    <source>
        <dbReference type="Proteomes" id="UP001237642"/>
    </source>
</evidence>
<evidence type="ECO:0000313" key="2">
    <source>
        <dbReference type="EMBL" id="KAK1398587.1"/>
    </source>
</evidence>
<dbReference type="PANTHER" id="PTHR21596">
    <property type="entry name" value="RIBONUCLEASE P SUBUNIT P38"/>
    <property type="match status" value="1"/>
</dbReference>
<dbReference type="PANTHER" id="PTHR21596:SF3">
    <property type="entry name" value="FACTOR OF DNA METHYLATION 1-RELATED"/>
    <property type="match status" value="1"/>
</dbReference>
<feature type="domain" description="Factor of DNA methylation 1-5/IDN2" evidence="1">
    <location>
        <begin position="11"/>
        <end position="143"/>
    </location>
</feature>
<protein>
    <submittedName>
        <fullName evidence="2">XH domain-containing protein</fullName>
    </submittedName>
</protein>
<dbReference type="Proteomes" id="UP001237642">
    <property type="component" value="Unassembled WGS sequence"/>
</dbReference>